<accession>A0AAW9S335</accession>
<dbReference type="EMBL" id="JBDKWZ010000001">
    <property type="protein sequence ID" value="MEN7546825.1"/>
    <property type="molecule type" value="Genomic_DNA"/>
</dbReference>
<proteinExistence type="predicted"/>
<comment type="caution">
    <text evidence="2">The sequence shown here is derived from an EMBL/GenBank/DDBJ whole genome shotgun (WGS) entry which is preliminary data.</text>
</comment>
<evidence type="ECO:0000313" key="3">
    <source>
        <dbReference type="Proteomes" id="UP001403385"/>
    </source>
</evidence>
<reference evidence="2 3" key="1">
    <citation type="submission" date="2024-04" db="EMBL/GenBank/DDBJ databases">
        <title>Novel genus in family Flammeovirgaceae.</title>
        <authorList>
            <person name="Nguyen T.H."/>
            <person name="Vuong T.Q."/>
            <person name="Le H."/>
            <person name="Kim S.-G."/>
        </authorList>
    </citation>
    <scope>NUCLEOTIDE SEQUENCE [LARGE SCALE GENOMIC DNA]</scope>
    <source>
        <strain evidence="2 3">JCM 23209</strain>
    </source>
</reference>
<dbReference type="InterPro" id="IPR011989">
    <property type="entry name" value="ARM-like"/>
</dbReference>
<feature type="domain" description="Putative zinc-finger" evidence="1">
    <location>
        <begin position="3"/>
        <end position="36"/>
    </location>
</feature>
<protein>
    <submittedName>
        <fullName evidence="2">HEAT repeat domain-containing protein</fullName>
    </submittedName>
</protein>
<dbReference type="Pfam" id="PF13490">
    <property type="entry name" value="zf-HC2"/>
    <property type="match status" value="1"/>
</dbReference>
<dbReference type="SUPFAM" id="SSF48371">
    <property type="entry name" value="ARM repeat"/>
    <property type="match status" value="1"/>
</dbReference>
<dbReference type="Proteomes" id="UP001403385">
    <property type="component" value="Unassembled WGS sequence"/>
</dbReference>
<evidence type="ECO:0000313" key="2">
    <source>
        <dbReference type="EMBL" id="MEN7546825.1"/>
    </source>
</evidence>
<dbReference type="InterPro" id="IPR041916">
    <property type="entry name" value="Anti_sigma_zinc_sf"/>
</dbReference>
<dbReference type="AlphaFoldDB" id="A0AAW9S335"/>
<organism evidence="2 3">
    <name type="scientific">Rapidithrix thailandica</name>
    <dbReference type="NCBI Taxonomy" id="413964"/>
    <lineage>
        <taxon>Bacteria</taxon>
        <taxon>Pseudomonadati</taxon>
        <taxon>Bacteroidota</taxon>
        <taxon>Cytophagia</taxon>
        <taxon>Cytophagales</taxon>
        <taxon>Flammeovirgaceae</taxon>
        <taxon>Rapidithrix</taxon>
    </lineage>
</organism>
<dbReference type="Gene3D" id="1.25.10.10">
    <property type="entry name" value="Leucine-rich Repeat Variant"/>
    <property type="match status" value="1"/>
</dbReference>
<name>A0AAW9S335_9BACT</name>
<dbReference type="RefSeq" id="WP_346819606.1">
    <property type="nucleotide sequence ID" value="NZ_JBDKWZ010000001.1"/>
</dbReference>
<evidence type="ECO:0000259" key="1">
    <source>
        <dbReference type="Pfam" id="PF13490"/>
    </source>
</evidence>
<gene>
    <name evidence="2" type="ORF">AAG747_02820</name>
</gene>
<dbReference type="Pfam" id="PF13646">
    <property type="entry name" value="HEAT_2"/>
    <property type="match status" value="1"/>
</dbReference>
<sequence length="259" mass="29525">MECTQAKEHLIDYLEGDLSLEEILAIEQHLKHCAECNEEKEELLTLNEQFKQSASEQPSENLRSGFYQLLEEEKKNRTNASPSKWVMIRPLWKNMAAVVAILLTGVLLGRWIHQTGSSSELQGLKEEIKATQELVMLSMLSHQSVSERYQAVNQVQELDNVNQEVILVLINMMNNDENTLVRMAAAEALSQYSKRTDVKEALVYSLSTQRDANVQILLIDILVGLKERKAVGELYRLLEQENLVKEVELKAQYALGKLI</sequence>
<keyword evidence="3" id="KW-1185">Reference proteome</keyword>
<dbReference type="Gene3D" id="1.10.10.1320">
    <property type="entry name" value="Anti-sigma factor, zinc-finger domain"/>
    <property type="match status" value="1"/>
</dbReference>
<dbReference type="InterPro" id="IPR027383">
    <property type="entry name" value="Znf_put"/>
</dbReference>
<dbReference type="InterPro" id="IPR016024">
    <property type="entry name" value="ARM-type_fold"/>
</dbReference>